<dbReference type="PATRIC" id="fig|1566026.4.peg.3642"/>
<dbReference type="Proteomes" id="UP000036908">
    <property type="component" value="Unassembled WGS sequence"/>
</dbReference>
<dbReference type="EMBL" id="JSVA01000009">
    <property type="protein sequence ID" value="KOF02962.1"/>
    <property type="molecule type" value="Genomic_DNA"/>
</dbReference>
<reference evidence="2" key="1">
    <citation type="submission" date="2014-11" db="EMBL/GenBank/DDBJ databases">
        <title>Genome sequencing of Roseivirga sp. D-25.</title>
        <authorList>
            <person name="Selvaratnam C."/>
            <person name="Thevarajoo S."/>
            <person name="Goh K.M."/>
            <person name="Eee R."/>
            <person name="Chan K.-G."/>
            <person name="Chong C.S."/>
        </authorList>
    </citation>
    <scope>NUCLEOTIDE SEQUENCE [LARGE SCALE GENOMIC DNA]</scope>
    <source>
        <strain evidence="2">D-25</strain>
    </source>
</reference>
<dbReference type="InterPro" id="IPR036629">
    <property type="entry name" value="YjbJ_sf"/>
</dbReference>
<dbReference type="Gene3D" id="1.10.1470.10">
    <property type="entry name" value="YjbJ"/>
    <property type="match status" value="1"/>
</dbReference>
<name>A0A0L8AL68_9BACT</name>
<evidence type="ECO:0000313" key="1">
    <source>
        <dbReference type="EMBL" id="KOF02962.1"/>
    </source>
</evidence>
<gene>
    <name evidence="1" type="ORF">OB69_09035</name>
</gene>
<protein>
    <submittedName>
        <fullName evidence="1">General stress protein CsbD</fullName>
    </submittedName>
</protein>
<accession>A0A0L8AL68</accession>
<keyword evidence="2" id="KW-1185">Reference proteome</keyword>
<dbReference type="SUPFAM" id="SSF69047">
    <property type="entry name" value="Hypothetical protein YjbJ"/>
    <property type="match status" value="1"/>
</dbReference>
<sequence>MKRFLQGNWNQIRRKLITKYKQLNDQDLKYIEGHEEELIGRLQVKLDKTKREITKELKTIITD</sequence>
<proteinExistence type="predicted"/>
<dbReference type="OrthoDB" id="9796058at2"/>
<comment type="caution">
    <text evidence="1">The sequence shown here is derived from an EMBL/GenBank/DDBJ whole genome shotgun (WGS) entry which is preliminary data.</text>
</comment>
<evidence type="ECO:0000313" key="2">
    <source>
        <dbReference type="Proteomes" id="UP000036908"/>
    </source>
</evidence>
<organism evidence="1 2">
    <name type="scientific">Roseivirga seohaensis subsp. aquiponti</name>
    <dbReference type="NCBI Taxonomy" id="1566026"/>
    <lineage>
        <taxon>Bacteria</taxon>
        <taxon>Pseudomonadati</taxon>
        <taxon>Bacteroidota</taxon>
        <taxon>Cytophagia</taxon>
        <taxon>Cytophagales</taxon>
        <taxon>Roseivirgaceae</taxon>
        <taxon>Roseivirga</taxon>
    </lineage>
</organism>
<dbReference type="AlphaFoldDB" id="A0A0L8AL68"/>
<dbReference type="RefSeq" id="WP_053223393.1">
    <property type="nucleotide sequence ID" value="NZ_JSVA01000009.1"/>
</dbReference>